<keyword evidence="5" id="KW-1185">Reference proteome</keyword>
<proteinExistence type="predicted"/>
<dbReference type="PRINTS" id="PR00377">
    <property type="entry name" value="IMPHPHTASES"/>
</dbReference>
<evidence type="ECO:0000256" key="3">
    <source>
        <dbReference type="ARBA" id="ARBA00022842"/>
    </source>
</evidence>
<evidence type="ECO:0000313" key="4">
    <source>
        <dbReference type="EMBL" id="GAA3559362.1"/>
    </source>
</evidence>
<dbReference type="Proteomes" id="UP001500767">
    <property type="component" value="Unassembled WGS sequence"/>
</dbReference>
<keyword evidence="3" id="KW-0460">Magnesium</keyword>
<dbReference type="PANTHER" id="PTHR20854:SF4">
    <property type="entry name" value="INOSITOL-1-MONOPHOSPHATASE-RELATED"/>
    <property type="match status" value="1"/>
</dbReference>
<evidence type="ECO:0000256" key="1">
    <source>
        <dbReference type="ARBA" id="ARBA00022723"/>
    </source>
</evidence>
<dbReference type="Gene3D" id="3.30.540.10">
    <property type="entry name" value="Fructose-1,6-Bisphosphatase, subunit A, domain 1"/>
    <property type="match status" value="1"/>
</dbReference>
<accession>A0ABP6X016</accession>
<organism evidence="4 5">
    <name type="scientific">Microlunatus spumicola</name>
    <dbReference type="NCBI Taxonomy" id="81499"/>
    <lineage>
        <taxon>Bacteria</taxon>
        <taxon>Bacillati</taxon>
        <taxon>Actinomycetota</taxon>
        <taxon>Actinomycetes</taxon>
        <taxon>Propionibacteriales</taxon>
        <taxon>Propionibacteriaceae</taxon>
        <taxon>Microlunatus</taxon>
    </lineage>
</organism>
<dbReference type="InterPro" id="IPR020583">
    <property type="entry name" value="Inositol_monoP_metal-BS"/>
</dbReference>
<dbReference type="SUPFAM" id="SSF56655">
    <property type="entry name" value="Carbohydrate phosphatase"/>
    <property type="match status" value="1"/>
</dbReference>
<evidence type="ECO:0000256" key="2">
    <source>
        <dbReference type="ARBA" id="ARBA00022801"/>
    </source>
</evidence>
<dbReference type="RefSeq" id="WP_204911675.1">
    <property type="nucleotide sequence ID" value="NZ_BAAAYR010000001.1"/>
</dbReference>
<name>A0ABP6X016_9ACTN</name>
<dbReference type="Pfam" id="PF00459">
    <property type="entry name" value="Inositol_P"/>
    <property type="match status" value="1"/>
</dbReference>
<protein>
    <submittedName>
        <fullName evidence="4">Inositol monophosphatase family protein</fullName>
    </submittedName>
</protein>
<sequence length="275" mass="28663">MAVALSDRQDDGGSGDGDGLDERYAFGLDLVREAGALALEHFRSLATLVVHRKGPRDVVSEADTEVEDLIRARLREAFPSDGFLGEETGSLEVDGSAGTWVVDPIDGTQPFVSGLRSWCVSIAYVRQGRVELGFVNSPAAEELFVGRRGGEATLNGAAITPHAGTSLTDGLVYVGASPRVTAEQVVPMVDRLLRAGGMFVRSGSGALGLCDVACGRLLGYVEPHINTWDCLGAIAVLEAAGCRVDYGDAAAELLHGGPIVAGPPAVFDQLVSLTG</sequence>
<evidence type="ECO:0000313" key="5">
    <source>
        <dbReference type="Proteomes" id="UP001500767"/>
    </source>
</evidence>
<keyword evidence="1" id="KW-0479">Metal-binding</keyword>
<dbReference type="EMBL" id="BAAAYR010000001">
    <property type="protein sequence ID" value="GAA3559362.1"/>
    <property type="molecule type" value="Genomic_DNA"/>
</dbReference>
<comment type="caution">
    <text evidence="4">The sequence shown here is derived from an EMBL/GenBank/DDBJ whole genome shotgun (WGS) entry which is preliminary data.</text>
</comment>
<dbReference type="Gene3D" id="3.40.190.80">
    <property type="match status" value="1"/>
</dbReference>
<dbReference type="PANTHER" id="PTHR20854">
    <property type="entry name" value="INOSITOL MONOPHOSPHATASE"/>
    <property type="match status" value="1"/>
</dbReference>
<dbReference type="PROSITE" id="PS00629">
    <property type="entry name" value="IMP_1"/>
    <property type="match status" value="1"/>
</dbReference>
<keyword evidence="2" id="KW-0378">Hydrolase</keyword>
<gene>
    <name evidence="4" type="ORF">GCM10022197_13460</name>
</gene>
<dbReference type="InterPro" id="IPR000760">
    <property type="entry name" value="Inositol_monophosphatase-like"/>
</dbReference>
<reference evidence="5" key="1">
    <citation type="journal article" date="2019" name="Int. J. Syst. Evol. Microbiol.">
        <title>The Global Catalogue of Microorganisms (GCM) 10K type strain sequencing project: providing services to taxonomists for standard genome sequencing and annotation.</title>
        <authorList>
            <consortium name="The Broad Institute Genomics Platform"/>
            <consortium name="The Broad Institute Genome Sequencing Center for Infectious Disease"/>
            <person name="Wu L."/>
            <person name="Ma J."/>
        </authorList>
    </citation>
    <scope>NUCLEOTIDE SEQUENCE [LARGE SCALE GENOMIC DNA]</scope>
    <source>
        <strain evidence="5">JCM 16540</strain>
    </source>
</reference>